<accession>A0A060QGT4</accession>
<sequence>MNGSVVSSVGDCSLAARMTNIMPASPFRNGTLAIASHRYGDKPAG</sequence>
<dbReference type="AlphaFoldDB" id="A0A060QGT4"/>
<dbReference type="EMBL" id="CBLX010000013">
    <property type="protein sequence ID" value="CDG39893.1"/>
    <property type="molecule type" value="Genomic_DNA"/>
</dbReference>
<evidence type="ECO:0000313" key="1">
    <source>
        <dbReference type="EMBL" id="CDG39893.1"/>
    </source>
</evidence>
<organism evidence="1 2">
    <name type="scientific">Asaia bogorensis</name>
    <dbReference type="NCBI Taxonomy" id="91915"/>
    <lineage>
        <taxon>Bacteria</taxon>
        <taxon>Pseudomonadati</taxon>
        <taxon>Pseudomonadota</taxon>
        <taxon>Alphaproteobacteria</taxon>
        <taxon>Acetobacterales</taxon>
        <taxon>Acetobacteraceae</taxon>
        <taxon>Asaia</taxon>
    </lineage>
</organism>
<reference evidence="1 2" key="1">
    <citation type="journal article" date="2014" name="Genome Biol. Evol.">
        <title>Acetic acid bacteria genomes reveal functional traits for adaptation to life in insect guts.</title>
        <authorList>
            <person name="Chouaia B."/>
            <person name="Gaiarsa S."/>
            <person name="Crotti E."/>
            <person name="Comandatore F."/>
            <person name="Degli Esposti M."/>
            <person name="Ricci I."/>
            <person name="Alma A."/>
            <person name="Favia G."/>
            <person name="Bandi C."/>
            <person name="Daffonchio D."/>
        </authorList>
    </citation>
    <scope>NUCLEOTIDE SEQUENCE [LARGE SCALE GENOMIC DNA]</scope>
    <source>
        <strain evidence="1 2">SF2.1</strain>
    </source>
</reference>
<gene>
    <name evidence="1" type="ORF">ASAP_1848</name>
</gene>
<protein>
    <submittedName>
        <fullName evidence="1">Uncharacterized protein</fullName>
    </submittedName>
</protein>
<comment type="caution">
    <text evidence="1">The sequence shown here is derived from an EMBL/GenBank/DDBJ whole genome shotgun (WGS) entry which is preliminary data.</text>
</comment>
<name>A0A060QGT4_9PROT</name>
<reference evidence="1 2" key="2">
    <citation type="journal article" date="2014" name="PLoS ONE">
        <title>Evolution of mitochondria reconstructed from the energy metabolism of living bacteria.</title>
        <authorList>
            <person name="Degli Esposti M."/>
            <person name="Chouaia B."/>
            <person name="Comandatore F."/>
            <person name="Crotti E."/>
            <person name="Sassera D."/>
            <person name="Lievens P.M."/>
            <person name="Daffonchio D."/>
            <person name="Bandi C."/>
        </authorList>
    </citation>
    <scope>NUCLEOTIDE SEQUENCE [LARGE SCALE GENOMIC DNA]</scope>
    <source>
        <strain evidence="1 2">SF2.1</strain>
    </source>
</reference>
<evidence type="ECO:0000313" key="2">
    <source>
        <dbReference type="Proteomes" id="UP000027583"/>
    </source>
</evidence>
<dbReference type="Proteomes" id="UP000027583">
    <property type="component" value="Unassembled WGS sequence"/>
</dbReference>
<proteinExistence type="predicted"/>